<dbReference type="AlphaFoldDB" id="D0WCT3"/>
<evidence type="ECO:0000313" key="1">
    <source>
        <dbReference type="EMBL" id="EEZ74593.1"/>
    </source>
</evidence>
<proteinExistence type="predicted"/>
<reference evidence="1 2" key="1">
    <citation type="submission" date="2009-10" db="EMBL/GenBank/DDBJ databases">
        <authorList>
            <person name="Weinstock G."/>
            <person name="Sodergren E."/>
            <person name="Clifton S."/>
            <person name="Fulton L."/>
            <person name="Fulton B."/>
            <person name="Courtney L."/>
            <person name="Fronick C."/>
            <person name="Harrison M."/>
            <person name="Strong C."/>
            <person name="Farmer C."/>
            <person name="Delahaunty K."/>
            <person name="Markovic C."/>
            <person name="Hall O."/>
            <person name="Minx P."/>
            <person name="Tomlinson C."/>
            <person name="Mitreva M."/>
            <person name="Nelson J."/>
            <person name="Hou S."/>
            <person name="Wollam A."/>
            <person name="Pepin K.H."/>
            <person name="Johnson M."/>
            <person name="Bhonagiri V."/>
            <person name="Nash W.E."/>
            <person name="Warren W."/>
            <person name="Chinwalla A."/>
            <person name="Mardis E.R."/>
            <person name="Wilson R.K."/>
        </authorList>
    </citation>
    <scope>NUCLEOTIDE SEQUENCE [LARGE SCALE GENOMIC DNA]</scope>
    <source>
        <strain evidence="1 2">ATCC 23970</strain>
    </source>
</reference>
<sequence length="111" mass="12101">MYIGSAGSAPIDVKRKFGDVGFQYGRSVILSWRMHNWQAEITVLAVFRLVVCMATVFTGTDKQTAECVPIMQKHSGLSVYQALGGTDAAVPPKQVANSVYITPFVVLYGSR</sequence>
<dbReference type="Proteomes" id="UP000003843">
    <property type="component" value="Unassembled WGS sequence"/>
</dbReference>
<gene>
    <name evidence="1" type="ORF">NEILACOT_05367</name>
</gene>
<organism evidence="1 2">
    <name type="scientific">Neisseria lactamica ATCC 23970</name>
    <dbReference type="NCBI Taxonomy" id="546265"/>
    <lineage>
        <taxon>Bacteria</taxon>
        <taxon>Pseudomonadati</taxon>
        <taxon>Pseudomonadota</taxon>
        <taxon>Betaproteobacteria</taxon>
        <taxon>Neisseriales</taxon>
        <taxon>Neisseriaceae</taxon>
        <taxon>Neisseria</taxon>
    </lineage>
</organism>
<evidence type="ECO:0000313" key="2">
    <source>
        <dbReference type="Proteomes" id="UP000003843"/>
    </source>
</evidence>
<accession>D0WCT3</accession>
<protein>
    <submittedName>
        <fullName evidence="1">Uncharacterized protein</fullName>
    </submittedName>
</protein>
<dbReference type="EMBL" id="ACEQ02000036">
    <property type="protein sequence ID" value="EEZ74593.1"/>
    <property type="molecule type" value="Genomic_DNA"/>
</dbReference>
<name>D0WCT3_NEILA</name>
<comment type="caution">
    <text evidence="1">The sequence shown here is derived from an EMBL/GenBank/DDBJ whole genome shotgun (WGS) entry which is preliminary data.</text>
</comment>